<feature type="region of interest" description="Disordered" evidence="1">
    <location>
        <begin position="145"/>
        <end position="178"/>
    </location>
</feature>
<proteinExistence type="predicted"/>
<name>A0ABS3VN03_MICEH</name>
<organism evidence="2 3">
    <name type="scientific">Micromonospora echinofusca</name>
    <dbReference type="NCBI Taxonomy" id="47858"/>
    <lineage>
        <taxon>Bacteria</taxon>
        <taxon>Bacillati</taxon>
        <taxon>Actinomycetota</taxon>
        <taxon>Actinomycetes</taxon>
        <taxon>Micromonosporales</taxon>
        <taxon>Micromonosporaceae</taxon>
        <taxon>Micromonospora</taxon>
    </lineage>
</organism>
<reference evidence="2 3" key="1">
    <citation type="submission" date="2019-12" db="EMBL/GenBank/DDBJ databases">
        <title>Whole genome sequencing of endophytic Actinobacterium Micromonospora sp. MPMI6T.</title>
        <authorList>
            <person name="Evv R."/>
            <person name="Podile A.R."/>
        </authorList>
    </citation>
    <scope>NUCLEOTIDE SEQUENCE [LARGE SCALE GENOMIC DNA]</scope>
    <source>
        <strain evidence="2 3">MPMI6</strain>
    </source>
</reference>
<comment type="caution">
    <text evidence="2">The sequence shown here is derived from an EMBL/GenBank/DDBJ whole genome shotgun (WGS) entry which is preliminary data.</text>
</comment>
<dbReference type="EMBL" id="WVUH01000036">
    <property type="protein sequence ID" value="MBO4205759.1"/>
    <property type="molecule type" value="Genomic_DNA"/>
</dbReference>
<keyword evidence="3" id="KW-1185">Reference proteome</keyword>
<dbReference type="Proteomes" id="UP000823521">
    <property type="component" value="Unassembled WGS sequence"/>
</dbReference>
<gene>
    <name evidence="2" type="ORF">GSF22_07025</name>
</gene>
<evidence type="ECO:0000313" key="2">
    <source>
        <dbReference type="EMBL" id="MBO4205759.1"/>
    </source>
</evidence>
<feature type="compositionally biased region" description="Basic and acidic residues" evidence="1">
    <location>
        <begin position="149"/>
        <end position="167"/>
    </location>
</feature>
<evidence type="ECO:0000313" key="3">
    <source>
        <dbReference type="Proteomes" id="UP000823521"/>
    </source>
</evidence>
<evidence type="ECO:0000256" key="1">
    <source>
        <dbReference type="SAM" id="MobiDB-lite"/>
    </source>
</evidence>
<sequence>MGAVHRHLLTRQLAGWAPAALARSRRATVVQAYDGPDGGTADAAVRVLAGTLDVPRGARLAVVVLAADPDDLAARLGAAEVGLSADVAVHLIPGGVPRLPVALKAAGAAGAPVLGYVEVTSGPVPGAEIRAVVDAGRPADILLAYRPPGHPETDRTAEPTADPKRPTAEPVDPGPGSVLRSAGLPLVTQVGLVVGGGEDGDPAGTTTPDAVVCYGTTSEKNLSTFKDALWTLPTPTGVRVRDAAGRLLDVAAPDRALLGAELLAGLRRTGSATVNDLRRFTLTGTAYRAVDAIEALTGLIDDGLVSRDPEHGRLGGEVVLRPVRSGPAAD</sequence>
<accession>A0ABS3VN03</accession>
<protein>
    <submittedName>
        <fullName evidence="2">Uncharacterized protein</fullName>
    </submittedName>
</protein>